<evidence type="ECO:0008006" key="4">
    <source>
        <dbReference type="Google" id="ProtNLM"/>
    </source>
</evidence>
<evidence type="ECO:0000313" key="3">
    <source>
        <dbReference type="Proteomes" id="UP001652504"/>
    </source>
</evidence>
<feature type="chain" id="PRO_5046781710" description="Lipoprotein" evidence="1">
    <location>
        <begin position="17"/>
        <end position="82"/>
    </location>
</feature>
<gene>
    <name evidence="2" type="ORF">OE749_02800</name>
</gene>
<dbReference type="RefSeq" id="WP_263710824.1">
    <property type="nucleotide sequence ID" value="NZ_JAOWKX010000001.1"/>
</dbReference>
<sequence>MGFRIRVSTSMTILFAGLILTTAGCSSTDIKQVLGKGVGQAAGAQVGYGANECFAVKSQCQQGHFESWETSDGTEGCSCKSL</sequence>
<dbReference type="Proteomes" id="UP001652504">
    <property type="component" value="Unassembled WGS sequence"/>
</dbReference>
<name>A0ABT3A4N7_9ALTE</name>
<keyword evidence="3" id="KW-1185">Reference proteome</keyword>
<evidence type="ECO:0000256" key="1">
    <source>
        <dbReference type="SAM" id="SignalP"/>
    </source>
</evidence>
<comment type="caution">
    <text evidence="2">The sequence shown here is derived from an EMBL/GenBank/DDBJ whole genome shotgun (WGS) entry which is preliminary data.</text>
</comment>
<protein>
    <recommendedName>
        <fullName evidence="4">Lipoprotein</fullName>
    </recommendedName>
</protein>
<reference evidence="2 3" key="1">
    <citation type="submission" date="2022-10" db="EMBL/GenBank/DDBJ databases">
        <title>Aestuariibacter sp. AA17 isolated from Montipora capitata coral fragment.</title>
        <authorList>
            <person name="Emsley S.A."/>
            <person name="Pfannmuller K.M."/>
            <person name="Loughran R.M."/>
            <person name="Shlafstein M."/>
            <person name="Papke E."/>
            <person name="Saw J.H."/>
            <person name="Ushijima B."/>
            <person name="Videau P."/>
        </authorList>
    </citation>
    <scope>NUCLEOTIDE SEQUENCE [LARGE SCALE GENOMIC DNA]</scope>
    <source>
        <strain evidence="2 3">AA17</strain>
    </source>
</reference>
<evidence type="ECO:0000313" key="2">
    <source>
        <dbReference type="EMBL" id="MCV2883628.1"/>
    </source>
</evidence>
<dbReference type="PROSITE" id="PS51257">
    <property type="entry name" value="PROKAR_LIPOPROTEIN"/>
    <property type="match status" value="1"/>
</dbReference>
<accession>A0ABT3A4N7</accession>
<organism evidence="2 3">
    <name type="scientific">Fluctibacter corallii</name>
    <dbReference type="NCBI Taxonomy" id="2984329"/>
    <lineage>
        <taxon>Bacteria</taxon>
        <taxon>Pseudomonadati</taxon>
        <taxon>Pseudomonadota</taxon>
        <taxon>Gammaproteobacteria</taxon>
        <taxon>Alteromonadales</taxon>
        <taxon>Alteromonadaceae</taxon>
        <taxon>Fluctibacter</taxon>
    </lineage>
</organism>
<feature type="signal peptide" evidence="1">
    <location>
        <begin position="1"/>
        <end position="16"/>
    </location>
</feature>
<proteinExistence type="predicted"/>
<dbReference type="EMBL" id="JAOWKX010000001">
    <property type="protein sequence ID" value="MCV2883628.1"/>
    <property type="molecule type" value="Genomic_DNA"/>
</dbReference>
<keyword evidence="1" id="KW-0732">Signal</keyword>